<protein>
    <recommendedName>
        <fullName evidence="4">Extracellular membrane protein CFEM domain-containing protein</fullName>
    </recommendedName>
</protein>
<evidence type="ECO:0000256" key="1">
    <source>
        <dbReference type="SAM" id="SignalP"/>
    </source>
</evidence>
<dbReference type="EMBL" id="JASNQZ010000007">
    <property type="protein sequence ID" value="KAL0954595.1"/>
    <property type="molecule type" value="Genomic_DNA"/>
</dbReference>
<organism evidence="2 3">
    <name type="scientific">Hohenbuehelia grisea</name>
    <dbReference type="NCBI Taxonomy" id="104357"/>
    <lineage>
        <taxon>Eukaryota</taxon>
        <taxon>Fungi</taxon>
        <taxon>Dikarya</taxon>
        <taxon>Basidiomycota</taxon>
        <taxon>Agaricomycotina</taxon>
        <taxon>Agaricomycetes</taxon>
        <taxon>Agaricomycetidae</taxon>
        <taxon>Agaricales</taxon>
        <taxon>Pleurotineae</taxon>
        <taxon>Pleurotaceae</taxon>
        <taxon>Hohenbuehelia</taxon>
    </lineage>
</organism>
<feature type="chain" id="PRO_5045477471" description="Extracellular membrane protein CFEM domain-containing protein" evidence="1">
    <location>
        <begin position="26"/>
        <end position="169"/>
    </location>
</feature>
<feature type="signal peptide" evidence="1">
    <location>
        <begin position="1"/>
        <end position="25"/>
    </location>
</feature>
<sequence>MVALMSMVSASVTVLLASLQVAGTAAPEPEPVPSLLGSHLVQLAARQTGGSAFNSSSIPPACQSDCDPIIKSTNGCQSSSDVKCICNDNVADQFARCLNCEVSLSGSDNKDALTKIAQNTMDSFNQLCKSGGASVKSERITGNRNGAFAYRAEAYGVVGVALSLAAFLL</sequence>
<proteinExistence type="predicted"/>
<comment type="caution">
    <text evidence="2">The sequence shown here is derived from an EMBL/GenBank/DDBJ whole genome shotgun (WGS) entry which is preliminary data.</text>
</comment>
<accession>A0ABR3JHI0</accession>
<dbReference type="Proteomes" id="UP001556367">
    <property type="component" value="Unassembled WGS sequence"/>
</dbReference>
<evidence type="ECO:0000313" key="3">
    <source>
        <dbReference type="Proteomes" id="UP001556367"/>
    </source>
</evidence>
<gene>
    <name evidence="2" type="ORF">HGRIS_003555</name>
</gene>
<reference evidence="3" key="1">
    <citation type="submission" date="2024-06" db="EMBL/GenBank/DDBJ databases">
        <title>Multi-omics analyses provide insights into the biosynthesis of the anticancer antibiotic pleurotin in Hohenbuehelia grisea.</title>
        <authorList>
            <person name="Weaver J.A."/>
            <person name="Alberti F."/>
        </authorList>
    </citation>
    <scope>NUCLEOTIDE SEQUENCE [LARGE SCALE GENOMIC DNA]</scope>
    <source>
        <strain evidence="3">T-177</strain>
    </source>
</reference>
<keyword evidence="1" id="KW-0732">Signal</keyword>
<evidence type="ECO:0008006" key="4">
    <source>
        <dbReference type="Google" id="ProtNLM"/>
    </source>
</evidence>
<keyword evidence="3" id="KW-1185">Reference proteome</keyword>
<evidence type="ECO:0000313" key="2">
    <source>
        <dbReference type="EMBL" id="KAL0954595.1"/>
    </source>
</evidence>
<name>A0ABR3JHI0_9AGAR</name>